<keyword evidence="10 14" id="KW-0573">Peptidoglycan synthesis</keyword>
<comment type="caution">
    <text evidence="17">The sequence shown here is derived from an EMBL/GenBank/DDBJ whole genome shotgun (WGS) entry which is preliminary data.</text>
</comment>
<dbReference type="InterPro" id="IPR050515">
    <property type="entry name" value="Beta-lactam/transpept"/>
</dbReference>
<evidence type="ECO:0000256" key="7">
    <source>
        <dbReference type="ARBA" id="ARBA00022692"/>
    </source>
</evidence>
<name>A0A3M3YUI1_9PSED</name>
<reference evidence="17 18" key="1">
    <citation type="submission" date="2018-08" db="EMBL/GenBank/DDBJ databases">
        <title>Recombination of ecologically and evolutionarily significant loci maintains genetic cohesion in the Pseudomonas syringae species complex.</title>
        <authorList>
            <person name="Dillon M."/>
            <person name="Thakur S."/>
            <person name="Almeida R.N.D."/>
            <person name="Weir B.S."/>
            <person name="Guttman D.S."/>
        </authorList>
    </citation>
    <scope>NUCLEOTIDE SEQUENCE [LARGE SCALE GENOMIC DNA]</scope>
    <source>
        <strain evidence="17 18">ICMP 8902</strain>
    </source>
</reference>
<dbReference type="Pfam" id="PF00905">
    <property type="entry name" value="Transpeptidase"/>
    <property type="match status" value="1"/>
</dbReference>
<dbReference type="InterPro" id="IPR001460">
    <property type="entry name" value="PCN-bd_Tpept"/>
</dbReference>
<feature type="active site" description="Acyl-ester intermediate" evidence="14">
    <location>
        <position position="369"/>
    </location>
</feature>
<evidence type="ECO:0000256" key="4">
    <source>
        <dbReference type="ARBA" id="ARBA00022519"/>
    </source>
</evidence>
<dbReference type="GO" id="GO:0071972">
    <property type="term" value="F:peptidoglycan L,D-transpeptidase activity"/>
    <property type="evidence" value="ECO:0007669"/>
    <property type="project" value="TreeGrafter"/>
</dbReference>
<comment type="similarity">
    <text evidence="14">Belongs to the transpeptidase family. MrdA subfamily.</text>
</comment>
<evidence type="ECO:0000256" key="10">
    <source>
        <dbReference type="ARBA" id="ARBA00022984"/>
    </source>
</evidence>
<organism evidence="17 18">
    <name type="scientific">Pseudomonas syringae pv. philadelphi</name>
    <dbReference type="NCBI Taxonomy" id="251706"/>
    <lineage>
        <taxon>Bacteria</taxon>
        <taxon>Pseudomonadati</taxon>
        <taxon>Pseudomonadota</taxon>
        <taxon>Gammaproteobacteria</taxon>
        <taxon>Pseudomonadales</taxon>
        <taxon>Pseudomonadaceae</taxon>
        <taxon>Pseudomonas</taxon>
    </lineage>
</organism>
<evidence type="ECO:0000256" key="8">
    <source>
        <dbReference type="ARBA" id="ARBA00022801"/>
    </source>
</evidence>
<dbReference type="GO" id="GO:0008658">
    <property type="term" value="F:penicillin binding"/>
    <property type="evidence" value="ECO:0007669"/>
    <property type="project" value="UniProtKB-UniRule"/>
</dbReference>
<dbReference type="Gene3D" id="3.40.710.10">
    <property type="entry name" value="DD-peptidase/beta-lactamase superfamily"/>
    <property type="match status" value="1"/>
</dbReference>
<protein>
    <recommendedName>
        <fullName evidence="14">Peptidoglycan D,D-transpeptidase MrdA</fullName>
        <ecNumber evidence="14">3.4.16.4</ecNumber>
    </recommendedName>
    <alternativeName>
        <fullName evidence="14">Penicillin-binding protein 2</fullName>
        <shortName evidence="14">PBP-2</shortName>
    </alternativeName>
</protein>
<dbReference type="EC" id="3.4.16.4" evidence="14"/>
<dbReference type="GO" id="GO:0009252">
    <property type="term" value="P:peptidoglycan biosynthetic process"/>
    <property type="evidence" value="ECO:0007669"/>
    <property type="project" value="UniProtKB-UniRule"/>
</dbReference>
<evidence type="ECO:0000256" key="12">
    <source>
        <dbReference type="ARBA" id="ARBA00023136"/>
    </source>
</evidence>
<dbReference type="PANTHER" id="PTHR30627:SF2">
    <property type="entry name" value="PEPTIDOGLYCAN D,D-TRANSPEPTIDASE MRDA"/>
    <property type="match status" value="1"/>
</dbReference>
<evidence type="ECO:0000313" key="18">
    <source>
        <dbReference type="Proteomes" id="UP000279372"/>
    </source>
</evidence>
<dbReference type="InterPro" id="IPR017790">
    <property type="entry name" value="Penicillin-binding_protein_2"/>
</dbReference>
<evidence type="ECO:0000256" key="6">
    <source>
        <dbReference type="ARBA" id="ARBA00022670"/>
    </source>
</evidence>
<keyword evidence="4 14" id="KW-0997">Cell inner membrane</keyword>
<gene>
    <name evidence="14" type="primary">mrdA</name>
    <name evidence="17" type="ORF">ALQ33_05216</name>
</gene>
<comment type="catalytic activity">
    <reaction evidence="14">
        <text>Preferential cleavage: (Ac)2-L-Lys-D-Ala-|-D-Ala. Also transpeptidation of peptidyl-alanyl moieties that are N-acyl substituents of D-alanine.</text>
        <dbReference type="EC" id="3.4.16.4"/>
    </reaction>
</comment>
<keyword evidence="9 14" id="KW-0133">Cell shape</keyword>
<keyword evidence="6 14" id="KW-0645">Protease</keyword>
<dbReference type="InterPro" id="IPR012338">
    <property type="entry name" value="Beta-lactam/transpept-like"/>
</dbReference>
<sequence>MTDFSSSEGRLHCLPSGTSCYGARRNIHLHLKSPFALHREAVEMPNPIPLKDHEKETRLVNQRLIACAVLVGLLAICLVARMYFLQVTEFEYHSTISENNRVHVLPIPPERGLIFDRNGEVLADNRPSFNLTLTRERAGDWHKVIDELMTLLQLPDEDRILFDKELKQVRHPFEPATLLYELTEEQIAILAVNQYLLPGVDVAAQFVRHYPLGAHFAHSIGYVGRINEKEAAQLDNDYRGTQSIGKTGIERFYESELHGRVGYEEVETNAQGRVLRVLKHTDPIPGKNITLSLDAHLQEAAENALGDRRGSVVALDPETGEVLAMVSKPSFDPNLFVTGISFKQYAALRDSIDRPLFNRVLRGLYAPGSTVKPEVAIAGLDSGVVNASTKVFDPGYFQLPDFDHKYRNWNHSGDGWVDMDTAIMRSNDTYFYTLAHKLGIDRLHDYMTMFGIGQKVSLDMFEESAGLMPSREWKRATRRQAWFPGETVILGIGQGYMQVTPLQLAQATSLIASKGVWHRPHLAMEVGHEVPVDEHPMPNIVLRDPNEWNQVNTGMQMVMHDPRGIARDAAKGAQYRIAGKSGTAQVVAIKQGERYNRLKTLERNRDNALFVGFAPADHPKIVVSVTIENGEAGGRVAGPVVREILDAWLLDSDGKLKPQYAVPAKAPGNPHA</sequence>
<dbReference type="Gene3D" id="3.30.1390.30">
    <property type="entry name" value="Penicillin-binding protein 2a, domain 3"/>
    <property type="match status" value="1"/>
</dbReference>
<dbReference type="GO" id="GO:0006508">
    <property type="term" value="P:proteolysis"/>
    <property type="evidence" value="ECO:0007669"/>
    <property type="project" value="UniProtKB-KW"/>
</dbReference>
<keyword evidence="12 14" id="KW-0472">Membrane</keyword>
<evidence type="ECO:0000259" key="16">
    <source>
        <dbReference type="Pfam" id="PF03717"/>
    </source>
</evidence>
<feature type="domain" description="Penicillin-binding protein dimerisation" evidence="16">
    <location>
        <begin position="106"/>
        <end position="278"/>
    </location>
</feature>
<dbReference type="Gene3D" id="3.90.1310.10">
    <property type="entry name" value="Penicillin-binding protein 2a (Domain 2)"/>
    <property type="match status" value="1"/>
</dbReference>
<keyword evidence="7 14" id="KW-0812">Transmembrane</keyword>
<dbReference type="NCBIfam" id="TIGR03423">
    <property type="entry name" value="pbp2_mrdA"/>
    <property type="match status" value="1"/>
</dbReference>
<dbReference type="AlphaFoldDB" id="A0A3M3YUI1"/>
<dbReference type="HAMAP" id="MF_02081">
    <property type="entry name" value="MrdA_transpept"/>
    <property type="match status" value="1"/>
</dbReference>
<comment type="pathway">
    <text evidence="14">Cell wall biogenesis; peptidoglycan biosynthesis.</text>
</comment>
<comment type="function">
    <text evidence="14">Catalyzes cross-linking of the peptidoglycan cell wall.</text>
</comment>
<dbReference type="PANTHER" id="PTHR30627">
    <property type="entry name" value="PEPTIDOGLYCAN D,D-TRANSPEPTIDASE"/>
    <property type="match status" value="1"/>
</dbReference>
<dbReference type="SUPFAM" id="SSF56601">
    <property type="entry name" value="beta-lactamase/transpeptidase-like"/>
    <property type="match status" value="1"/>
</dbReference>
<keyword evidence="13 14" id="KW-0961">Cell wall biogenesis/degradation</keyword>
<evidence type="ECO:0000259" key="15">
    <source>
        <dbReference type="Pfam" id="PF00905"/>
    </source>
</evidence>
<dbReference type="GO" id="GO:0009002">
    <property type="term" value="F:serine-type D-Ala-D-Ala carboxypeptidase activity"/>
    <property type="evidence" value="ECO:0007669"/>
    <property type="project" value="UniProtKB-UniRule"/>
</dbReference>
<dbReference type="SUPFAM" id="SSF56519">
    <property type="entry name" value="Penicillin binding protein dimerisation domain"/>
    <property type="match status" value="1"/>
</dbReference>
<keyword evidence="8 14" id="KW-0378">Hydrolase</keyword>
<dbReference type="UniPathway" id="UPA00219"/>
<proteinExistence type="inferred from homology"/>
<evidence type="ECO:0000256" key="11">
    <source>
        <dbReference type="ARBA" id="ARBA00022989"/>
    </source>
</evidence>
<keyword evidence="11 14" id="KW-1133">Transmembrane helix</keyword>
<dbReference type="InterPro" id="IPR005311">
    <property type="entry name" value="PBP_dimer"/>
</dbReference>
<comment type="caution">
    <text evidence="14">Lacks conserved residue(s) required for the propagation of feature annotation.</text>
</comment>
<evidence type="ECO:0000256" key="14">
    <source>
        <dbReference type="HAMAP-Rule" id="MF_02081"/>
    </source>
</evidence>
<dbReference type="GO" id="GO:0005886">
    <property type="term" value="C:plasma membrane"/>
    <property type="evidence" value="ECO:0007669"/>
    <property type="project" value="UniProtKB-SubCell"/>
</dbReference>
<evidence type="ECO:0000256" key="3">
    <source>
        <dbReference type="ARBA" id="ARBA00022475"/>
    </source>
</evidence>
<evidence type="ECO:0000256" key="1">
    <source>
        <dbReference type="ARBA" id="ARBA00004167"/>
    </source>
</evidence>
<dbReference type="Pfam" id="PF03717">
    <property type="entry name" value="PBP_dimer"/>
    <property type="match status" value="1"/>
</dbReference>
<feature type="domain" description="Penicillin-binding protein transpeptidase" evidence="15">
    <location>
        <begin position="310"/>
        <end position="646"/>
    </location>
</feature>
<evidence type="ECO:0000256" key="9">
    <source>
        <dbReference type="ARBA" id="ARBA00022960"/>
    </source>
</evidence>
<evidence type="ECO:0000313" key="17">
    <source>
        <dbReference type="EMBL" id="RMO85906.1"/>
    </source>
</evidence>
<feature type="transmembrane region" description="Helical" evidence="14">
    <location>
        <begin position="64"/>
        <end position="84"/>
    </location>
</feature>
<evidence type="ECO:0000256" key="2">
    <source>
        <dbReference type="ARBA" id="ARBA00004236"/>
    </source>
</evidence>
<dbReference type="GO" id="GO:0071555">
    <property type="term" value="P:cell wall organization"/>
    <property type="evidence" value="ECO:0007669"/>
    <property type="project" value="UniProtKB-KW"/>
</dbReference>
<evidence type="ECO:0000256" key="5">
    <source>
        <dbReference type="ARBA" id="ARBA00022645"/>
    </source>
</evidence>
<dbReference type="InterPro" id="IPR036138">
    <property type="entry name" value="PBP_dimer_sf"/>
</dbReference>
<dbReference type="GO" id="GO:0008360">
    <property type="term" value="P:regulation of cell shape"/>
    <property type="evidence" value="ECO:0007669"/>
    <property type="project" value="UniProtKB-KW"/>
</dbReference>
<comment type="subcellular location">
    <subcellularLocation>
        <location evidence="14">Cell inner membrane</location>
        <topology evidence="14">Single-pass membrane protein</topology>
    </subcellularLocation>
    <subcellularLocation>
        <location evidence="2">Cell membrane</location>
    </subcellularLocation>
    <subcellularLocation>
        <location evidence="1">Membrane</location>
        <topology evidence="1">Single-pass membrane protein</topology>
    </subcellularLocation>
</comment>
<keyword evidence="5 14" id="KW-0121">Carboxypeptidase</keyword>
<evidence type="ECO:0000256" key="13">
    <source>
        <dbReference type="ARBA" id="ARBA00023316"/>
    </source>
</evidence>
<dbReference type="Proteomes" id="UP000279372">
    <property type="component" value="Unassembled WGS sequence"/>
</dbReference>
<accession>A0A3M3YUI1</accession>
<dbReference type="EMBL" id="RBQB01000231">
    <property type="protein sequence ID" value="RMO85906.1"/>
    <property type="molecule type" value="Genomic_DNA"/>
</dbReference>
<keyword evidence="3 14" id="KW-1003">Cell membrane</keyword>